<evidence type="ECO:0000313" key="2">
    <source>
        <dbReference type="Proteomes" id="UP001596380"/>
    </source>
</evidence>
<comment type="caution">
    <text evidence="1">The sequence shown here is derived from an EMBL/GenBank/DDBJ whole genome shotgun (WGS) entry which is preliminary data.</text>
</comment>
<sequence length="221" mass="25655">MGYDMYWCEVSDEEKTLVNEASKVCGDAVCVRDALPKEERYRSERYRAAQERVEEAYANLRAVETSYFRLNIWGMDKWRGLMGTFRMTFSAGPHPSFPRRGDYDLTDEQYWAYDDSSSEVTLTDEQRKQCRAYEEAIDKVLAWHGPEVPGIPIHKFCSNDGWHVVPAECEAAVRAFKRYREDYGKDAVQTVLKTAEAEPDYWDKWIAYLEGAAKHGGFRIL</sequence>
<dbReference type="EMBL" id="JBHSXS010000019">
    <property type="protein sequence ID" value="MFC6883464.1"/>
    <property type="molecule type" value="Genomic_DNA"/>
</dbReference>
<reference evidence="2" key="1">
    <citation type="journal article" date="2019" name="Int. J. Syst. Evol. Microbiol.">
        <title>The Global Catalogue of Microorganisms (GCM) 10K type strain sequencing project: providing services to taxonomists for standard genome sequencing and annotation.</title>
        <authorList>
            <consortium name="The Broad Institute Genomics Platform"/>
            <consortium name="The Broad Institute Genome Sequencing Center for Infectious Disease"/>
            <person name="Wu L."/>
            <person name="Ma J."/>
        </authorList>
    </citation>
    <scope>NUCLEOTIDE SEQUENCE [LARGE SCALE GENOMIC DNA]</scope>
    <source>
        <strain evidence="2">JCM 3369</strain>
    </source>
</reference>
<organism evidence="1 2">
    <name type="scientific">Actinomadura yumaensis</name>
    <dbReference type="NCBI Taxonomy" id="111807"/>
    <lineage>
        <taxon>Bacteria</taxon>
        <taxon>Bacillati</taxon>
        <taxon>Actinomycetota</taxon>
        <taxon>Actinomycetes</taxon>
        <taxon>Streptosporangiales</taxon>
        <taxon>Thermomonosporaceae</taxon>
        <taxon>Actinomadura</taxon>
    </lineage>
</organism>
<keyword evidence="2" id="KW-1185">Reference proteome</keyword>
<accession>A0ABW2CS13</accession>
<name>A0ABW2CS13_9ACTN</name>
<dbReference type="RefSeq" id="WP_378050352.1">
    <property type="nucleotide sequence ID" value="NZ_JBHSXE010000002.1"/>
</dbReference>
<evidence type="ECO:0000313" key="1">
    <source>
        <dbReference type="EMBL" id="MFC6883464.1"/>
    </source>
</evidence>
<protein>
    <submittedName>
        <fullName evidence="1">Uncharacterized protein</fullName>
    </submittedName>
</protein>
<proteinExistence type="predicted"/>
<dbReference type="Proteomes" id="UP001596380">
    <property type="component" value="Unassembled WGS sequence"/>
</dbReference>
<gene>
    <name evidence="1" type="ORF">ACFQKB_27150</name>
</gene>